<accession>A0A916NDY3</accession>
<dbReference type="InterPro" id="IPR000757">
    <property type="entry name" value="Beta-glucanase-like"/>
</dbReference>
<dbReference type="SUPFAM" id="SSF49899">
    <property type="entry name" value="Concanavalin A-like lectins/glucanases"/>
    <property type="match status" value="1"/>
</dbReference>
<name>A0A916NDY3_9FLAO</name>
<dbReference type="InterPro" id="IPR050546">
    <property type="entry name" value="Glycosyl_Hydrlase_16"/>
</dbReference>
<dbReference type="Pfam" id="PF00722">
    <property type="entry name" value="Glyco_hydro_16"/>
    <property type="match status" value="1"/>
</dbReference>
<reference evidence="4" key="1">
    <citation type="submission" date="2021-04" db="EMBL/GenBank/DDBJ databases">
        <authorList>
            <person name="Rodrigo-Torres L."/>
            <person name="Arahal R. D."/>
            <person name="Lucena T."/>
        </authorList>
    </citation>
    <scope>NUCLEOTIDE SEQUENCE</scope>
    <source>
        <strain evidence="4">AS29M-1</strain>
    </source>
</reference>
<sequence length="324" mass="38647">MWRLIFILFCFCLMAIQVHSQCNGLCDYFKIEPFQMEPCVDTRYVLKFKDEFNGKHINKDVWMLIPWKQGSSINGSEKQINTLDPDNLEVSNGTLKISIQKGKKTRKQVDWEPKDKVMEDSAMNLRVYEYSSSNIWTKQNDFGEGKYEIRFRMDAMDAMWPAFWLYSGDGPTAGGSKWNEFDIFEVFYKKNKWDFTTNVHYDYENDGSNKDNFCPSHEKRKDLDEWHTVTCYFTEQEILIYLDDELMERKLKYRTWTGRPVTCKYPKRKARREMYGWPRESGHMVLNMALRNLHEGIPDGPDDFPCTFEVDYVKYWVLSDQQTK</sequence>
<dbReference type="PANTHER" id="PTHR10963">
    <property type="entry name" value="GLYCOSYL HYDROLASE-RELATED"/>
    <property type="match status" value="1"/>
</dbReference>
<gene>
    <name evidence="4" type="ORF">CRYO30217_03597</name>
</gene>
<keyword evidence="2" id="KW-0732">Signal</keyword>
<organism evidence="4 5">
    <name type="scientific">Parvicella tangerina</name>
    <dbReference type="NCBI Taxonomy" id="2829795"/>
    <lineage>
        <taxon>Bacteria</taxon>
        <taxon>Pseudomonadati</taxon>
        <taxon>Bacteroidota</taxon>
        <taxon>Flavobacteriia</taxon>
        <taxon>Flavobacteriales</taxon>
        <taxon>Parvicellaceae</taxon>
        <taxon>Parvicella</taxon>
    </lineage>
</organism>
<keyword evidence="5" id="KW-1185">Reference proteome</keyword>
<evidence type="ECO:0000259" key="3">
    <source>
        <dbReference type="PROSITE" id="PS51762"/>
    </source>
</evidence>
<dbReference type="Proteomes" id="UP000683507">
    <property type="component" value="Chromosome"/>
</dbReference>
<dbReference type="CDD" id="cd08023">
    <property type="entry name" value="GH16_laminarinase_like"/>
    <property type="match status" value="1"/>
</dbReference>
<feature type="chain" id="PRO_5038077117" description="GH16 domain-containing protein" evidence="2">
    <location>
        <begin position="21"/>
        <end position="324"/>
    </location>
</feature>
<dbReference type="KEGG" id="ptan:CRYO30217_03597"/>
<dbReference type="Gene3D" id="2.60.120.200">
    <property type="match status" value="1"/>
</dbReference>
<feature type="domain" description="GH16" evidence="3">
    <location>
        <begin position="27"/>
        <end position="321"/>
    </location>
</feature>
<evidence type="ECO:0000256" key="1">
    <source>
        <dbReference type="ARBA" id="ARBA00006865"/>
    </source>
</evidence>
<dbReference type="AlphaFoldDB" id="A0A916NDY3"/>
<dbReference type="PROSITE" id="PS51762">
    <property type="entry name" value="GH16_2"/>
    <property type="match status" value="1"/>
</dbReference>
<evidence type="ECO:0000313" key="5">
    <source>
        <dbReference type="Proteomes" id="UP000683507"/>
    </source>
</evidence>
<evidence type="ECO:0000313" key="4">
    <source>
        <dbReference type="EMBL" id="CAG5087847.1"/>
    </source>
</evidence>
<dbReference type="RefSeq" id="WP_258543765.1">
    <property type="nucleotide sequence ID" value="NZ_OU015584.1"/>
</dbReference>
<dbReference type="GO" id="GO:0005975">
    <property type="term" value="P:carbohydrate metabolic process"/>
    <property type="evidence" value="ECO:0007669"/>
    <property type="project" value="InterPro"/>
</dbReference>
<dbReference type="EMBL" id="OU015584">
    <property type="protein sequence ID" value="CAG5087847.1"/>
    <property type="molecule type" value="Genomic_DNA"/>
</dbReference>
<dbReference type="InterPro" id="IPR013320">
    <property type="entry name" value="ConA-like_dom_sf"/>
</dbReference>
<protein>
    <recommendedName>
        <fullName evidence="3">GH16 domain-containing protein</fullName>
    </recommendedName>
</protein>
<dbReference type="GO" id="GO:0004553">
    <property type="term" value="F:hydrolase activity, hydrolyzing O-glycosyl compounds"/>
    <property type="evidence" value="ECO:0007669"/>
    <property type="project" value="InterPro"/>
</dbReference>
<comment type="similarity">
    <text evidence="1">Belongs to the glycosyl hydrolase 16 family.</text>
</comment>
<proteinExistence type="inferred from homology"/>
<feature type="signal peptide" evidence="2">
    <location>
        <begin position="1"/>
        <end position="20"/>
    </location>
</feature>
<evidence type="ECO:0000256" key="2">
    <source>
        <dbReference type="SAM" id="SignalP"/>
    </source>
</evidence>
<dbReference type="PANTHER" id="PTHR10963:SF60">
    <property type="entry name" value="GRAM-NEGATIVE BACTERIA-BINDING PROTEIN 1-RELATED"/>
    <property type="match status" value="1"/>
</dbReference>